<gene>
    <name evidence="1" type="ORF">RIL96_00020</name>
</gene>
<evidence type="ECO:0000313" key="1">
    <source>
        <dbReference type="EMBL" id="MDR8017953.1"/>
    </source>
</evidence>
<reference evidence="1 2" key="1">
    <citation type="submission" date="2023-09" db="EMBL/GenBank/DDBJ databases">
        <title>Description of three actinobacteria isolated from air of manufacturing shop in a pharmaceutical factory.</title>
        <authorList>
            <person name="Zhang D.-F."/>
        </authorList>
    </citation>
    <scope>NUCLEOTIDE SEQUENCE [LARGE SCALE GENOMIC DNA]</scope>
    <source>
        <strain evidence="1 2">LY-0111</strain>
    </source>
</reference>
<accession>A0ABU2DN64</accession>
<organism evidence="1 2">
    <name type="scientific">Nesterenkonia aerolata</name>
    <dbReference type="NCBI Taxonomy" id="3074079"/>
    <lineage>
        <taxon>Bacteria</taxon>
        <taxon>Bacillati</taxon>
        <taxon>Actinomycetota</taxon>
        <taxon>Actinomycetes</taxon>
        <taxon>Micrococcales</taxon>
        <taxon>Micrococcaceae</taxon>
        <taxon>Nesterenkonia</taxon>
    </lineage>
</organism>
<comment type="caution">
    <text evidence="1">The sequence shown here is derived from an EMBL/GenBank/DDBJ whole genome shotgun (WGS) entry which is preliminary data.</text>
</comment>
<proteinExistence type="predicted"/>
<dbReference type="RefSeq" id="WP_310546950.1">
    <property type="nucleotide sequence ID" value="NZ_JAVKGR010000001.1"/>
</dbReference>
<dbReference type="EMBL" id="JAVKGR010000001">
    <property type="protein sequence ID" value="MDR8017953.1"/>
    <property type="molecule type" value="Genomic_DNA"/>
</dbReference>
<protein>
    <submittedName>
        <fullName evidence="1">Uncharacterized protein</fullName>
    </submittedName>
</protein>
<name>A0ABU2DN64_9MICC</name>
<evidence type="ECO:0000313" key="2">
    <source>
        <dbReference type="Proteomes" id="UP001251870"/>
    </source>
</evidence>
<sequence>MSDFKTTGETTVALTTEHTGRWLVTTDHSRHLWDLDEMTYIRLPEYPDAQPHEHDGAVVEIERVVRWPEVGTRPLLWFYEPGLPRHFKDCRMNTAVVKIERLADEDGDQA</sequence>
<dbReference type="Proteomes" id="UP001251870">
    <property type="component" value="Unassembled WGS sequence"/>
</dbReference>
<keyword evidence="2" id="KW-1185">Reference proteome</keyword>